<dbReference type="Pfam" id="PF07707">
    <property type="entry name" value="BACK"/>
    <property type="match status" value="1"/>
</dbReference>
<dbReference type="InterPro" id="IPR051481">
    <property type="entry name" value="BTB-POZ/Galectin-3-binding"/>
</dbReference>
<reference evidence="2" key="1">
    <citation type="submission" date="2025-08" db="UniProtKB">
        <authorList>
            <consortium name="Ensembl"/>
        </authorList>
    </citation>
    <scope>IDENTIFICATION</scope>
</reference>
<dbReference type="InterPro" id="IPR011705">
    <property type="entry name" value="BACK"/>
</dbReference>
<accession>A0A3Q3WBQ9</accession>
<dbReference type="Gene3D" id="1.25.40.420">
    <property type="match status" value="1"/>
</dbReference>
<dbReference type="PANTHER" id="PTHR24410:SF16">
    <property type="entry name" value="GALECTIN-3-BINDING PROTEIN"/>
    <property type="match status" value="1"/>
</dbReference>
<dbReference type="OMA" id="HENIFFH"/>
<dbReference type="STRING" id="94237.ENSMMOP00000014321"/>
<evidence type="ECO:0000313" key="3">
    <source>
        <dbReference type="Proteomes" id="UP000261620"/>
    </source>
</evidence>
<organism evidence="2 3">
    <name type="scientific">Mola mola</name>
    <name type="common">Ocean sunfish</name>
    <name type="synonym">Tetraodon mola</name>
    <dbReference type="NCBI Taxonomy" id="94237"/>
    <lineage>
        <taxon>Eukaryota</taxon>
        <taxon>Metazoa</taxon>
        <taxon>Chordata</taxon>
        <taxon>Craniata</taxon>
        <taxon>Vertebrata</taxon>
        <taxon>Euteleostomi</taxon>
        <taxon>Actinopterygii</taxon>
        <taxon>Neopterygii</taxon>
        <taxon>Teleostei</taxon>
        <taxon>Neoteleostei</taxon>
        <taxon>Acanthomorphata</taxon>
        <taxon>Eupercaria</taxon>
        <taxon>Tetraodontiformes</taxon>
        <taxon>Molidae</taxon>
        <taxon>Mola</taxon>
    </lineage>
</organism>
<evidence type="ECO:0000259" key="1">
    <source>
        <dbReference type="SMART" id="SM00875"/>
    </source>
</evidence>
<sequence length="432" mass="50497">MKGKLGTVFNYALDMGECQMVCYELYISRAKSAMDGKAICTHKIILSQFPLFNASEEATSFMVSVSQSCQQHFTSFIRCTAITTACRIYRKQNFYLKVDVTHSSMQCLHWMASRFGVKQLMEDVGRVFSGILPEDTLFQTPVSLYEYAEEARDLVLRENCIRYLAWNFQNLARSPAWTKLPIKLLRVLLTRFDLVVPDEYFLLQALESWVMDRVTFRFPMIPAEKLTHVNMYREKVFNALHFNVLLFSKLQSSPKFNKDDDDFEPRIYTAEPWSTAIDPWKRVPGPVHYCPPSYHKRFQLRYCHNRYRTTRSPEGQPITELFSTPLHSSLIFENNKIQWEANLFKSKQDCSNRGLICESFLTARLVPKNQFHQISVIFRKQLLLMYQGKYVCQVQDFKEGISHITVNGTHVVAYPCPADRYTYHFVVRPECV</sequence>
<dbReference type="PANTHER" id="PTHR24410">
    <property type="entry name" value="HL07962P-RELATED"/>
    <property type="match status" value="1"/>
</dbReference>
<reference evidence="2" key="2">
    <citation type="submission" date="2025-09" db="UniProtKB">
        <authorList>
            <consortium name="Ensembl"/>
        </authorList>
    </citation>
    <scope>IDENTIFICATION</scope>
</reference>
<protein>
    <recommendedName>
        <fullName evidence="1">BACK domain-containing protein</fullName>
    </recommendedName>
</protein>
<dbReference type="Proteomes" id="UP000261620">
    <property type="component" value="Unplaced"/>
</dbReference>
<evidence type="ECO:0000313" key="2">
    <source>
        <dbReference type="Ensembl" id="ENSMMOP00000014321.1"/>
    </source>
</evidence>
<dbReference type="AlphaFoldDB" id="A0A3Q3WBQ9"/>
<feature type="domain" description="BACK" evidence="1">
    <location>
        <begin position="141"/>
        <end position="230"/>
    </location>
</feature>
<keyword evidence="3" id="KW-1185">Reference proteome</keyword>
<proteinExistence type="predicted"/>
<name>A0A3Q3WBQ9_MOLML</name>
<dbReference type="SMART" id="SM00875">
    <property type="entry name" value="BACK"/>
    <property type="match status" value="1"/>
</dbReference>
<dbReference type="Ensembl" id="ENSMMOT00000014556.1">
    <property type="protein sequence ID" value="ENSMMOP00000014321.1"/>
    <property type="gene ID" value="ENSMMOG00000010966.1"/>
</dbReference>